<feature type="transmembrane region" description="Helical" evidence="2">
    <location>
        <begin position="69"/>
        <end position="91"/>
    </location>
</feature>
<organism evidence="3 4">
    <name type="scientific">Microbacterium foliorum</name>
    <dbReference type="NCBI Taxonomy" id="104336"/>
    <lineage>
        <taxon>Bacteria</taxon>
        <taxon>Bacillati</taxon>
        <taxon>Actinomycetota</taxon>
        <taxon>Actinomycetes</taxon>
        <taxon>Micrococcales</taxon>
        <taxon>Microbacteriaceae</taxon>
        <taxon>Microbacterium</taxon>
    </lineage>
</organism>
<evidence type="ECO:0000313" key="3">
    <source>
        <dbReference type="EMBL" id="MDR6142214.1"/>
    </source>
</evidence>
<evidence type="ECO:0000313" key="4">
    <source>
        <dbReference type="Proteomes" id="UP001249291"/>
    </source>
</evidence>
<dbReference type="EMBL" id="JAVIZQ010000001">
    <property type="protein sequence ID" value="MDR6142214.1"/>
    <property type="molecule type" value="Genomic_DNA"/>
</dbReference>
<keyword evidence="4" id="KW-1185">Reference proteome</keyword>
<keyword evidence="2" id="KW-0812">Transmembrane</keyword>
<keyword evidence="2" id="KW-0472">Membrane</keyword>
<comment type="caution">
    <text evidence="3">The sequence shown here is derived from an EMBL/GenBank/DDBJ whole genome shotgun (WGS) entry which is preliminary data.</text>
</comment>
<gene>
    <name evidence="3" type="ORF">QE375_001768</name>
</gene>
<reference evidence="3 4" key="1">
    <citation type="submission" date="2023-08" db="EMBL/GenBank/DDBJ databases">
        <title>Functional and genomic diversity of the sorghum phyllosphere microbiome.</title>
        <authorList>
            <person name="Shade A."/>
        </authorList>
    </citation>
    <scope>NUCLEOTIDE SEQUENCE [LARGE SCALE GENOMIC DNA]</scope>
    <source>
        <strain evidence="3 4">SORGH_AS_0445</strain>
    </source>
</reference>
<keyword evidence="2" id="KW-1133">Transmembrane helix</keyword>
<feature type="region of interest" description="Disordered" evidence="1">
    <location>
        <begin position="8"/>
        <end position="29"/>
    </location>
</feature>
<name>A0ABU1HSB9_9MICO</name>
<evidence type="ECO:0000256" key="2">
    <source>
        <dbReference type="SAM" id="Phobius"/>
    </source>
</evidence>
<protein>
    <submittedName>
        <fullName evidence="3">Zinc transporter ZupT</fullName>
    </submittedName>
</protein>
<feature type="transmembrane region" description="Helical" evidence="2">
    <location>
        <begin position="103"/>
        <end position="123"/>
    </location>
</feature>
<dbReference type="Proteomes" id="UP001249291">
    <property type="component" value="Unassembled WGS sequence"/>
</dbReference>
<sequence length="125" mass="12874">MGVVVVREPAGETRSMTTAPDAAGADGERSDGVSRIIGVVLTVLFGAPFVLLAWVALSSRFGWTSGDPHGYGIIFGTFLALIAGILVAIAVPLVFPRALRGTAYLWSMLGYLAVAAALVVALVTA</sequence>
<proteinExistence type="predicted"/>
<feature type="transmembrane region" description="Helical" evidence="2">
    <location>
        <begin position="36"/>
        <end position="57"/>
    </location>
</feature>
<accession>A0ABU1HSB9</accession>
<evidence type="ECO:0000256" key="1">
    <source>
        <dbReference type="SAM" id="MobiDB-lite"/>
    </source>
</evidence>